<dbReference type="EMBL" id="FNOI01000006">
    <property type="protein sequence ID" value="SDX32978.1"/>
    <property type="molecule type" value="Genomic_DNA"/>
</dbReference>
<dbReference type="RefSeq" id="WP_089947677.1">
    <property type="nucleotide sequence ID" value="NZ_FNOI01000006.1"/>
</dbReference>
<dbReference type="SUPFAM" id="SSF52540">
    <property type="entry name" value="P-loop containing nucleoside triphosphate hydrolases"/>
    <property type="match status" value="1"/>
</dbReference>
<evidence type="ECO:0000313" key="6">
    <source>
        <dbReference type="EMBL" id="SDX32978.1"/>
    </source>
</evidence>
<dbReference type="InterPro" id="IPR003439">
    <property type="entry name" value="ABC_transporter-like_ATP-bd"/>
</dbReference>
<dbReference type="PANTHER" id="PTHR43875">
    <property type="entry name" value="MALTODEXTRIN IMPORT ATP-BINDING PROTEIN MSMX"/>
    <property type="match status" value="1"/>
</dbReference>
<dbReference type="Gene3D" id="2.40.50.100">
    <property type="match status" value="1"/>
</dbReference>
<dbReference type="FunFam" id="3.40.50.300:FF:000042">
    <property type="entry name" value="Maltose/maltodextrin ABC transporter, ATP-binding protein"/>
    <property type="match status" value="1"/>
</dbReference>
<dbReference type="InterPro" id="IPR027417">
    <property type="entry name" value="P-loop_NTPase"/>
</dbReference>
<dbReference type="GO" id="GO:0140359">
    <property type="term" value="F:ABC-type transporter activity"/>
    <property type="evidence" value="ECO:0007669"/>
    <property type="project" value="InterPro"/>
</dbReference>
<evidence type="ECO:0000256" key="1">
    <source>
        <dbReference type="ARBA" id="ARBA00005417"/>
    </source>
</evidence>
<dbReference type="InterPro" id="IPR008995">
    <property type="entry name" value="Mo/tungstate-bd_C_term_dom"/>
</dbReference>
<organism evidence="6 7">
    <name type="scientific">Litoreibacter albidus</name>
    <dbReference type="NCBI Taxonomy" id="670155"/>
    <lineage>
        <taxon>Bacteria</taxon>
        <taxon>Pseudomonadati</taxon>
        <taxon>Pseudomonadota</taxon>
        <taxon>Alphaproteobacteria</taxon>
        <taxon>Rhodobacterales</taxon>
        <taxon>Roseobacteraceae</taxon>
        <taxon>Litoreibacter</taxon>
    </lineage>
</organism>
<dbReference type="PROSITE" id="PS00211">
    <property type="entry name" value="ABC_TRANSPORTER_1"/>
    <property type="match status" value="1"/>
</dbReference>
<dbReference type="AlphaFoldDB" id="A0A1H3AU74"/>
<dbReference type="Proteomes" id="UP000199441">
    <property type="component" value="Unassembled WGS sequence"/>
</dbReference>
<sequence>MSAITFTDIRKSYPGGAQVLHGISMDIQHGEFIVIVGPSGCGKSTLLRLLAGLDPCEHGELYIDGKRANDMAPQDRDIGMIFQNYALYPHMTVLENIAFGLELRKVRKAERLSRARAVADTLQLTPYLSRKPGALSGGQRQRVAMGRAMARDCSTFLMDEPLSNLDNALRVAMRTEIKDLHRQLGATIIYVTHDQTEALSLADRVAVMKDGHLQQFDTPDMIYDQPVNRFVAGFLGSPAMNIVPADCIKAWEGPRDVDVGFRPEALSVHRSAVEGPTIQAQVVLSEMTGATFIVHCESQAGRLSAVVARGGDLPQDGETVWLSLDPSQLLCFDAKTGDRSDHCTRPTKRAPKSFAAMTA</sequence>
<dbReference type="GO" id="GO:0005524">
    <property type="term" value="F:ATP binding"/>
    <property type="evidence" value="ECO:0007669"/>
    <property type="project" value="UniProtKB-KW"/>
</dbReference>
<evidence type="ECO:0000256" key="2">
    <source>
        <dbReference type="ARBA" id="ARBA00022448"/>
    </source>
</evidence>
<accession>A0A1H3AU74</accession>
<dbReference type="InterPro" id="IPR047641">
    <property type="entry name" value="ABC_transpr_MalK/UgpC-like"/>
</dbReference>
<name>A0A1H3AU74_9RHOB</name>
<dbReference type="InterPro" id="IPR013611">
    <property type="entry name" value="Transp-assoc_OB_typ2"/>
</dbReference>
<dbReference type="InterPro" id="IPR017871">
    <property type="entry name" value="ABC_transporter-like_CS"/>
</dbReference>
<dbReference type="InterPro" id="IPR012340">
    <property type="entry name" value="NA-bd_OB-fold"/>
</dbReference>
<reference evidence="7" key="1">
    <citation type="submission" date="2016-10" db="EMBL/GenBank/DDBJ databases">
        <authorList>
            <person name="Varghese N."/>
            <person name="Submissions S."/>
        </authorList>
    </citation>
    <scope>NUCLEOTIDE SEQUENCE [LARGE SCALE GENOMIC DNA]</scope>
    <source>
        <strain evidence="7">DSM 26922</strain>
    </source>
</reference>
<dbReference type="PANTHER" id="PTHR43875:SF14">
    <property type="entry name" value="ABC TRANSPORTER ATP-BINDING PROTEIN"/>
    <property type="match status" value="1"/>
</dbReference>
<evidence type="ECO:0000256" key="3">
    <source>
        <dbReference type="ARBA" id="ARBA00022741"/>
    </source>
</evidence>
<dbReference type="GO" id="GO:0008643">
    <property type="term" value="P:carbohydrate transport"/>
    <property type="evidence" value="ECO:0007669"/>
    <property type="project" value="InterPro"/>
</dbReference>
<evidence type="ECO:0000256" key="4">
    <source>
        <dbReference type="ARBA" id="ARBA00022840"/>
    </source>
</evidence>
<dbReference type="GO" id="GO:0055052">
    <property type="term" value="C:ATP-binding cassette (ABC) transporter complex, substrate-binding subunit-containing"/>
    <property type="evidence" value="ECO:0007669"/>
    <property type="project" value="TreeGrafter"/>
</dbReference>
<dbReference type="Gene3D" id="2.40.50.140">
    <property type="entry name" value="Nucleic acid-binding proteins"/>
    <property type="match status" value="1"/>
</dbReference>
<keyword evidence="4 6" id="KW-0067">ATP-binding</keyword>
<dbReference type="GO" id="GO:0016887">
    <property type="term" value="F:ATP hydrolysis activity"/>
    <property type="evidence" value="ECO:0007669"/>
    <property type="project" value="InterPro"/>
</dbReference>
<protein>
    <submittedName>
        <fullName evidence="6">Carbohydrate ABC transporter ATP-binding protein, CUT1 family (TC 3.A.1.1.-)</fullName>
    </submittedName>
</protein>
<dbReference type="CDD" id="cd03301">
    <property type="entry name" value="ABC_MalK_N"/>
    <property type="match status" value="1"/>
</dbReference>
<proteinExistence type="inferred from homology"/>
<feature type="domain" description="ABC transporter" evidence="5">
    <location>
        <begin position="4"/>
        <end position="235"/>
    </location>
</feature>
<dbReference type="Gene3D" id="3.40.50.300">
    <property type="entry name" value="P-loop containing nucleotide triphosphate hydrolases"/>
    <property type="match status" value="1"/>
</dbReference>
<dbReference type="STRING" id="670155.SAMN04488001_2924"/>
<dbReference type="InterPro" id="IPR015855">
    <property type="entry name" value="ABC_transpr_MalK-like"/>
</dbReference>
<evidence type="ECO:0000313" key="7">
    <source>
        <dbReference type="Proteomes" id="UP000199441"/>
    </source>
</evidence>
<dbReference type="SMART" id="SM00382">
    <property type="entry name" value="AAA"/>
    <property type="match status" value="1"/>
</dbReference>
<keyword evidence="2" id="KW-0813">Transport</keyword>
<evidence type="ECO:0000259" key="5">
    <source>
        <dbReference type="PROSITE" id="PS50893"/>
    </source>
</evidence>
<comment type="similarity">
    <text evidence="1">Belongs to the ABC transporter superfamily.</text>
</comment>
<dbReference type="SUPFAM" id="SSF50331">
    <property type="entry name" value="MOP-like"/>
    <property type="match status" value="1"/>
</dbReference>
<gene>
    <name evidence="6" type="ORF">SAMN04488001_2924</name>
</gene>
<dbReference type="Pfam" id="PF08402">
    <property type="entry name" value="TOBE_2"/>
    <property type="match status" value="1"/>
</dbReference>
<dbReference type="OrthoDB" id="9802264at2"/>
<keyword evidence="3" id="KW-0547">Nucleotide-binding</keyword>
<dbReference type="PROSITE" id="PS50893">
    <property type="entry name" value="ABC_TRANSPORTER_2"/>
    <property type="match status" value="1"/>
</dbReference>
<keyword evidence="7" id="KW-1185">Reference proteome</keyword>
<dbReference type="InterPro" id="IPR003593">
    <property type="entry name" value="AAA+_ATPase"/>
</dbReference>
<dbReference type="Pfam" id="PF00005">
    <property type="entry name" value="ABC_tran"/>
    <property type="match status" value="1"/>
</dbReference>